<dbReference type="InterPro" id="IPR018392">
    <property type="entry name" value="LysM"/>
</dbReference>
<dbReference type="InterPro" id="IPR036779">
    <property type="entry name" value="LysM_dom_sf"/>
</dbReference>
<dbReference type="Gene3D" id="3.10.350.10">
    <property type="entry name" value="LysM domain"/>
    <property type="match status" value="2"/>
</dbReference>
<feature type="domain" description="LysM" evidence="1">
    <location>
        <begin position="192"/>
        <end position="236"/>
    </location>
</feature>
<dbReference type="Proteomes" id="UP000178911">
    <property type="component" value="Unassembled WGS sequence"/>
</dbReference>
<dbReference type="InterPro" id="IPR050570">
    <property type="entry name" value="Cell_wall_metabolism_enzyme"/>
</dbReference>
<dbReference type="Gene3D" id="2.70.70.10">
    <property type="entry name" value="Glucose Permease (Domain IIA)"/>
    <property type="match status" value="1"/>
</dbReference>
<evidence type="ECO:0000313" key="3">
    <source>
        <dbReference type="Proteomes" id="UP000178911"/>
    </source>
</evidence>
<dbReference type="SUPFAM" id="SSF51261">
    <property type="entry name" value="Duplicated hybrid motif"/>
    <property type="match status" value="1"/>
</dbReference>
<dbReference type="CDD" id="cd00118">
    <property type="entry name" value="LysM"/>
    <property type="match status" value="2"/>
</dbReference>
<dbReference type="CDD" id="cd12797">
    <property type="entry name" value="M23_peptidase"/>
    <property type="match status" value="1"/>
</dbReference>
<dbReference type="Pfam" id="PF01476">
    <property type="entry name" value="LysM"/>
    <property type="match status" value="2"/>
</dbReference>
<dbReference type="SMART" id="SM00257">
    <property type="entry name" value="LysM"/>
    <property type="match status" value="2"/>
</dbReference>
<dbReference type="PROSITE" id="PS51782">
    <property type="entry name" value="LYSM"/>
    <property type="match status" value="2"/>
</dbReference>
<dbReference type="InterPro" id="IPR011055">
    <property type="entry name" value="Dup_hybrid_motif"/>
</dbReference>
<dbReference type="PANTHER" id="PTHR21666">
    <property type="entry name" value="PEPTIDASE-RELATED"/>
    <property type="match status" value="1"/>
</dbReference>
<organism evidence="2 3">
    <name type="scientific">Candidatus Yanofskybacteria bacterium RIFCSPLOWO2_01_FULL_43_22</name>
    <dbReference type="NCBI Taxonomy" id="1802695"/>
    <lineage>
        <taxon>Bacteria</taxon>
        <taxon>Candidatus Yanofskyibacteriota</taxon>
    </lineage>
</organism>
<comment type="caution">
    <text evidence="2">The sequence shown here is derived from an EMBL/GenBank/DDBJ whole genome shotgun (WGS) entry which is preliminary data.</text>
</comment>
<reference evidence="2 3" key="1">
    <citation type="journal article" date="2016" name="Nat. Commun.">
        <title>Thousands of microbial genomes shed light on interconnected biogeochemical processes in an aquifer system.</title>
        <authorList>
            <person name="Anantharaman K."/>
            <person name="Brown C.T."/>
            <person name="Hug L.A."/>
            <person name="Sharon I."/>
            <person name="Castelle C.J."/>
            <person name="Probst A.J."/>
            <person name="Thomas B.C."/>
            <person name="Singh A."/>
            <person name="Wilkins M.J."/>
            <person name="Karaoz U."/>
            <person name="Brodie E.L."/>
            <person name="Williams K.H."/>
            <person name="Hubbard S.S."/>
            <person name="Banfield J.F."/>
        </authorList>
    </citation>
    <scope>NUCLEOTIDE SEQUENCE [LARGE SCALE GENOMIC DNA]</scope>
</reference>
<dbReference type="GO" id="GO:0004222">
    <property type="term" value="F:metalloendopeptidase activity"/>
    <property type="evidence" value="ECO:0007669"/>
    <property type="project" value="TreeGrafter"/>
</dbReference>
<name>A0A1F8GER8_9BACT</name>
<gene>
    <name evidence="2" type="ORF">A3A13_02175</name>
</gene>
<dbReference type="Pfam" id="PF01551">
    <property type="entry name" value="Peptidase_M23"/>
    <property type="match status" value="1"/>
</dbReference>
<dbReference type="EMBL" id="MGKJ01000014">
    <property type="protein sequence ID" value="OGN23875.1"/>
    <property type="molecule type" value="Genomic_DNA"/>
</dbReference>
<protein>
    <recommendedName>
        <fullName evidence="1">LysM domain-containing protein</fullName>
    </recommendedName>
</protein>
<proteinExistence type="predicted"/>
<sequence>MAAKTNPAPIPPPFFRQLADGGHPFDYAQDDPEYNRTGQRIRLVRGLLHYLLTPIDTPSKLEWLKKLSKFRDLSKSPHFHLYGTILLAIAILLIKGTGSQTSLFNIFVQRTIVETSASILSPNKSGDGYYLADISNLTAWENGASAVLESGKGGPSEPVFEPTTVQENAVFAHNPADTDYAESVSGKRVGVVEYTVQPGDSLSFIARDYGVSVESIMWANGLRDSNSIREDDILKIPPVSGVIHIVKKGDTINTIAKKYGVEPDIIVTYNDLPQDGKLQVNDELIVPDGKIKSSTGTVATRTPKFSYLPDLGDYFTHPTGGLGRITQWLHGRNGIDVANTYGTPIYAAAAGTVVAARTSGWNGGFGLYIKLSHPNGIDTLYSHLSKTLVVAGQTVQKGQQIGNMGSSGRSTGSHLHFEVHGAKNPLAR</sequence>
<evidence type="ECO:0000313" key="2">
    <source>
        <dbReference type="EMBL" id="OGN23875.1"/>
    </source>
</evidence>
<dbReference type="STRING" id="1802695.A3A13_02175"/>
<dbReference type="InterPro" id="IPR016047">
    <property type="entry name" value="M23ase_b-sheet_dom"/>
</dbReference>
<accession>A0A1F8GER8</accession>
<dbReference type="AlphaFoldDB" id="A0A1F8GER8"/>
<evidence type="ECO:0000259" key="1">
    <source>
        <dbReference type="PROSITE" id="PS51782"/>
    </source>
</evidence>
<feature type="domain" description="LysM" evidence="1">
    <location>
        <begin position="242"/>
        <end position="286"/>
    </location>
</feature>
<dbReference type="PANTHER" id="PTHR21666:SF270">
    <property type="entry name" value="MUREIN HYDROLASE ACTIVATOR ENVC"/>
    <property type="match status" value="1"/>
</dbReference>